<feature type="transmembrane region" description="Helical" evidence="1">
    <location>
        <begin position="51"/>
        <end position="70"/>
    </location>
</feature>
<dbReference type="Proteomes" id="UP000281955">
    <property type="component" value="Unassembled WGS sequence"/>
</dbReference>
<dbReference type="AlphaFoldDB" id="A0A420XUZ1"/>
<evidence type="ECO:0000256" key="1">
    <source>
        <dbReference type="SAM" id="Phobius"/>
    </source>
</evidence>
<organism evidence="2 3">
    <name type="scientific">Motilibacter peucedani</name>
    <dbReference type="NCBI Taxonomy" id="598650"/>
    <lineage>
        <taxon>Bacteria</taxon>
        <taxon>Bacillati</taxon>
        <taxon>Actinomycetota</taxon>
        <taxon>Actinomycetes</taxon>
        <taxon>Motilibacterales</taxon>
        <taxon>Motilibacteraceae</taxon>
        <taxon>Motilibacter</taxon>
    </lineage>
</organism>
<keyword evidence="1" id="KW-0812">Transmembrane</keyword>
<accession>A0A420XUZ1</accession>
<proteinExistence type="predicted"/>
<feature type="transmembrane region" description="Helical" evidence="1">
    <location>
        <begin position="24"/>
        <end position="45"/>
    </location>
</feature>
<protein>
    <submittedName>
        <fullName evidence="2">Uncharacterized protein</fullName>
    </submittedName>
</protein>
<comment type="caution">
    <text evidence="2">The sequence shown here is derived from an EMBL/GenBank/DDBJ whole genome shotgun (WGS) entry which is preliminary data.</text>
</comment>
<evidence type="ECO:0000313" key="2">
    <source>
        <dbReference type="EMBL" id="RKS80587.1"/>
    </source>
</evidence>
<name>A0A420XUZ1_9ACTN</name>
<feature type="transmembrane region" description="Helical" evidence="1">
    <location>
        <begin position="114"/>
        <end position="135"/>
    </location>
</feature>
<keyword evidence="1" id="KW-0472">Membrane</keyword>
<keyword evidence="1" id="KW-1133">Transmembrane helix</keyword>
<dbReference type="InParanoid" id="A0A420XUZ1"/>
<feature type="transmembrane region" description="Helical" evidence="1">
    <location>
        <begin position="91"/>
        <end position="108"/>
    </location>
</feature>
<dbReference type="RefSeq" id="WP_121191663.1">
    <property type="nucleotide sequence ID" value="NZ_RBWV01000005.1"/>
</dbReference>
<sequence length="143" mass="14860">MDNDTAQAQVDEVRRAHLAASRPALPRSACVLAAACAGAGVALVAQGQGGGAHLAFLAAGVLCFAVAHLLPTRIRRRRGLHGYRGWTRTENTVLGLCALVLVICGYNADRDLALIFAGLGVVTAAAWYAMLRGVLVAGGRVRT</sequence>
<dbReference type="EMBL" id="RBWV01000005">
    <property type="protein sequence ID" value="RKS80587.1"/>
    <property type="molecule type" value="Genomic_DNA"/>
</dbReference>
<reference evidence="2 3" key="1">
    <citation type="submission" date="2018-10" db="EMBL/GenBank/DDBJ databases">
        <title>Genomic Encyclopedia of Archaeal and Bacterial Type Strains, Phase II (KMG-II): from individual species to whole genera.</title>
        <authorList>
            <person name="Goeker M."/>
        </authorList>
    </citation>
    <scope>NUCLEOTIDE SEQUENCE [LARGE SCALE GENOMIC DNA]</scope>
    <source>
        <strain evidence="2 3">RP-AC37</strain>
    </source>
</reference>
<keyword evidence="3" id="KW-1185">Reference proteome</keyword>
<gene>
    <name evidence="2" type="ORF">CLV35_0300</name>
</gene>
<evidence type="ECO:0000313" key="3">
    <source>
        <dbReference type="Proteomes" id="UP000281955"/>
    </source>
</evidence>